<dbReference type="Pfam" id="PF18435">
    <property type="entry name" value="EstA_Ig_like"/>
    <property type="match status" value="1"/>
</dbReference>
<dbReference type="InterPro" id="IPR006311">
    <property type="entry name" value="TAT_signal"/>
</dbReference>
<organism evidence="2 3">
    <name type="scientific">Phytohabitans maris</name>
    <dbReference type="NCBI Taxonomy" id="3071409"/>
    <lineage>
        <taxon>Bacteria</taxon>
        <taxon>Bacillati</taxon>
        <taxon>Actinomycetota</taxon>
        <taxon>Actinomycetes</taxon>
        <taxon>Micromonosporales</taxon>
        <taxon>Micromonosporaceae</taxon>
    </lineage>
</organism>
<reference evidence="2 3" key="1">
    <citation type="submission" date="2023-08" db="EMBL/GenBank/DDBJ databases">
        <title>Phytohabitans sansha sp. nov., isolated from marine sediment.</title>
        <authorList>
            <person name="Zhao Y."/>
            <person name="Yi K."/>
        </authorList>
    </citation>
    <scope>NUCLEOTIDE SEQUENCE [LARGE SCALE GENOMIC DNA]</scope>
    <source>
        <strain evidence="2 3">ZYX-F-186</strain>
    </source>
</reference>
<evidence type="ECO:0000313" key="3">
    <source>
        <dbReference type="Proteomes" id="UP001230908"/>
    </source>
</evidence>
<evidence type="ECO:0000313" key="2">
    <source>
        <dbReference type="EMBL" id="MDQ7903689.1"/>
    </source>
</evidence>
<accession>A0ABU0Z9I0</accession>
<dbReference type="EMBL" id="JAVHUY010000003">
    <property type="protein sequence ID" value="MDQ7903689.1"/>
    <property type="molecule type" value="Genomic_DNA"/>
</dbReference>
<name>A0ABU0Z9I0_9ACTN</name>
<dbReference type="InterPro" id="IPR041172">
    <property type="entry name" value="EstA_Ig-like_N"/>
</dbReference>
<evidence type="ECO:0000259" key="1">
    <source>
        <dbReference type="Pfam" id="PF18435"/>
    </source>
</evidence>
<gene>
    <name evidence="2" type="ORF">RB614_04055</name>
</gene>
<dbReference type="Proteomes" id="UP001230908">
    <property type="component" value="Unassembled WGS sequence"/>
</dbReference>
<dbReference type="Gene3D" id="2.60.40.2180">
    <property type="match status" value="1"/>
</dbReference>
<keyword evidence="3" id="KW-1185">Reference proteome</keyword>
<sequence>MRTPPRTTPPPVRASRRQILGGGAATAAVLVTGSLATGGPAAATPAVPVPLDATLFVQVEPVGARVTTVVVEYSRPIVLRHGTAIDPAAFEVVATLAGNGPTSVAPRTVTRAYTAGEAGPSARPRPGRFLVLKLDIADANSAYAYSSGDRAYPLDGAYQITQTGPIAAGRGHAPVSTASAQAAALWRQAVRGGGDHLFTTYPAGTTPVSGHHSWIPTYSNPVVLDWLFSQRRSHR</sequence>
<dbReference type="RefSeq" id="WP_308710965.1">
    <property type="nucleotide sequence ID" value="NZ_JAVHUY010000003.1"/>
</dbReference>
<protein>
    <recommendedName>
        <fullName evidence="1">Esterase Ig-like N-terminal domain-containing protein</fullName>
    </recommendedName>
</protein>
<comment type="caution">
    <text evidence="2">The sequence shown here is derived from an EMBL/GenBank/DDBJ whole genome shotgun (WGS) entry which is preliminary data.</text>
</comment>
<proteinExistence type="predicted"/>
<feature type="domain" description="Esterase Ig-like N-terminal" evidence="1">
    <location>
        <begin position="53"/>
        <end position="172"/>
    </location>
</feature>
<dbReference type="PROSITE" id="PS51318">
    <property type="entry name" value="TAT"/>
    <property type="match status" value="1"/>
</dbReference>